<dbReference type="InterPro" id="IPR011994">
    <property type="entry name" value="Cytidylate_kinase_dom"/>
</dbReference>
<evidence type="ECO:0000256" key="1">
    <source>
        <dbReference type="ARBA" id="ARBA00009427"/>
    </source>
</evidence>
<dbReference type="NCBIfam" id="TIGR00017">
    <property type="entry name" value="cmk"/>
    <property type="match status" value="1"/>
</dbReference>
<evidence type="ECO:0000256" key="4">
    <source>
        <dbReference type="ARBA" id="ARBA00022777"/>
    </source>
</evidence>
<keyword evidence="2 8" id="KW-0808">Transferase</keyword>
<dbReference type="GO" id="GO:0015949">
    <property type="term" value="P:nucleobase-containing small molecule interconversion"/>
    <property type="evidence" value="ECO:0007669"/>
    <property type="project" value="TreeGrafter"/>
</dbReference>
<dbReference type="GO" id="GO:0005829">
    <property type="term" value="C:cytosol"/>
    <property type="evidence" value="ECO:0007669"/>
    <property type="project" value="TreeGrafter"/>
</dbReference>
<evidence type="ECO:0000256" key="7">
    <source>
        <dbReference type="ARBA" id="ARBA00048478"/>
    </source>
</evidence>
<gene>
    <name evidence="8" type="primary">cmk</name>
    <name evidence="10" type="ORF">ENQ20_04920</name>
</gene>
<keyword evidence="8" id="KW-0963">Cytoplasm</keyword>
<organism evidence="10">
    <name type="scientific">Caldilinea aerophila</name>
    <dbReference type="NCBI Taxonomy" id="133453"/>
    <lineage>
        <taxon>Bacteria</taxon>
        <taxon>Bacillati</taxon>
        <taxon>Chloroflexota</taxon>
        <taxon>Caldilineae</taxon>
        <taxon>Caldilineales</taxon>
        <taxon>Caldilineaceae</taxon>
        <taxon>Caldilinea</taxon>
    </lineage>
</organism>
<dbReference type="InterPro" id="IPR003136">
    <property type="entry name" value="Cytidylate_kin"/>
</dbReference>
<dbReference type="InterPro" id="IPR027417">
    <property type="entry name" value="P-loop_NTPase"/>
</dbReference>
<dbReference type="EMBL" id="DSMG01000053">
    <property type="protein sequence ID" value="HDX30818.1"/>
    <property type="molecule type" value="Genomic_DNA"/>
</dbReference>
<comment type="subcellular location">
    <subcellularLocation>
        <location evidence="8">Cytoplasm</location>
    </subcellularLocation>
</comment>
<evidence type="ECO:0000256" key="8">
    <source>
        <dbReference type="HAMAP-Rule" id="MF_00238"/>
    </source>
</evidence>
<keyword evidence="5 8" id="KW-0067">ATP-binding</keyword>
<dbReference type="PANTHER" id="PTHR21299:SF2">
    <property type="entry name" value="CYTIDYLATE KINASE"/>
    <property type="match status" value="1"/>
</dbReference>
<evidence type="ECO:0000256" key="2">
    <source>
        <dbReference type="ARBA" id="ARBA00022679"/>
    </source>
</evidence>
<dbReference type="SUPFAM" id="SSF52540">
    <property type="entry name" value="P-loop containing nucleoside triphosphate hydrolases"/>
    <property type="match status" value="1"/>
</dbReference>
<comment type="catalytic activity">
    <reaction evidence="6 8">
        <text>dCMP + ATP = dCDP + ADP</text>
        <dbReference type="Rhea" id="RHEA:25094"/>
        <dbReference type="ChEBI" id="CHEBI:30616"/>
        <dbReference type="ChEBI" id="CHEBI:57566"/>
        <dbReference type="ChEBI" id="CHEBI:58593"/>
        <dbReference type="ChEBI" id="CHEBI:456216"/>
        <dbReference type="EC" id="2.7.4.25"/>
    </reaction>
</comment>
<dbReference type="Pfam" id="PF02224">
    <property type="entry name" value="Cytidylate_kin"/>
    <property type="match status" value="1"/>
</dbReference>
<evidence type="ECO:0000256" key="3">
    <source>
        <dbReference type="ARBA" id="ARBA00022741"/>
    </source>
</evidence>
<evidence type="ECO:0000256" key="5">
    <source>
        <dbReference type="ARBA" id="ARBA00022840"/>
    </source>
</evidence>
<proteinExistence type="inferred from homology"/>
<comment type="catalytic activity">
    <reaction evidence="7 8">
        <text>CMP + ATP = CDP + ADP</text>
        <dbReference type="Rhea" id="RHEA:11600"/>
        <dbReference type="ChEBI" id="CHEBI:30616"/>
        <dbReference type="ChEBI" id="CHEBI:58069"/>
        <dbReference type="ChEBI" id="CHEBI:60377"/>
        <dbReference type="ChEBI" id="CHEBI:456216"/>
        <dbReference type="EC" id="2.7.4.25"/>
    </reaction>
</comment>
<dbReference type="AlphaFoldDB" id="A0A7C1FN34"/>
<accession>A0A7C1FN34</accession>
<protein>
    <recommendedName>
        <fullName evidence="8">Cytidylate kinase</fullName>
        <shortName evidence="8">CK</shortName>
        <ecNumber evidence="8">2.7.4.25</ecNumber>
    </recommendedName>
    <alternativeName>
        <fullName evidence="8">Cytidine monophosphate kinase</fullName>
        <shortName evidence="8">CMP kinase</shortName>
    </alternativeName>
</protein>
<comment type="caution">
    <text evidence="10">The sequence shown here is derived from an EMBL/GenBank/DDBJ whole genome shotgun (WGS) entry which is preliminary data.</text>
</comment>
<dbReference type="Gene3D" id="3.40.50.300">
    <property type="entry name" value="P-loop containing nucleotide triphosphate hydrolases"/>
    <property type="match status" value="1"/>
</dbReference>
<evidence type="ECO:0000259" key="9">
    <source>
        <dbReference type="Pfam" id="PF02224"/>
    </source>
</evidence>
<feature type="binding site" evidence="8">
    <location>
        <begin position="26"/>
        <end position="34"/>
    </location>
    <ligand>
        <name>ATP</name>
        <dbReference type="ChEBI" id="CHEBI:30616"/>
    </ligand>
</feature>
<dbReference type="EC" id="2.7.4.25" evidence="8"/>
<dbReference type="GO" id="GO:0036431">
    <property type="term" value="F:dCMP kinase activity"/>
    <property type="evidence" value="ECO:0007669"/>
    <property type="project" value="InterPro"/>
</dbReference>
<dbReference type="CDD" id="cd02020">
    <property type="entry name" value="CMPK"/>
    <property type="match status" value="1"/>
</dbReference>
<keyword evidence="3 8" id="KW-0547">Nucleotide-binding</keyword>
<dbReference type="GO" id="GO:0006220">
    <property type="term" value="P:pyrimidine nucleotide metabolic process"/>
    <property type="evidence" value="ECO:0007669"/>
    <property type="project" value="UniProtKB-UniRule"/>
</dbReference>
<feature type="domain" description="Cytidylate kinase" evidence="9">
    <location>
        <begin position="22"/>
        <end position="248"/>
    </location>
</feature>
<dbReference type="HAMAP" id="MF_00238">
    <property type="entry name" value="Cytidyl_kinase_type1"/>
    <property type="match status" value="1"/>
</dbReference>
<evidence type="ECO:0000256" key="6">
    <source>
        <dbReference type="ARBA" id="ARBA00047615"/>
    </source>
</evidence>
<sequence length="253" mass="28184">MIVANVQKNEQLADLRLTPAIIAIDGPAASGKSTLGYRLAQALDYLFFDTGVMYRAVTWAALAQGIPVEDEAAIATLAQMLNIDIRSPGPDEQDGRHATVLVDGRDVTWLIRAPEVDRSVSVVSAYPAVRQAMTERQRQIAYRYGRGEAERRGIVLVGRDIGTVVMPEAPVKFYVDAAPEERARRRYYELKKQGKHVPYEQVLADIVRRDRIDSERDLSPLRAAEDAVRIDNTHQSATETLEQALAILRARFG</sequence>
<reference evidence="10" key="1">
    <citation type="journal article" date="2020" name="mSystems">
        <title>Genome- and Community-Level Interaction Insights into Carbon Utilization and Element Cycling Functions of Hydrothermarchaeota in Hydrothermal Sediment.</title>
        <authorList>
            <person name="Zhou Z."/>
            <person name="Liu Y."/>
            <person name="Xu W."/>
            <person name="Pan J."/>
            <person name="Luo Z.H."/>
            <person name="Li M."/>
        </authorList>
    </citation>
    <scope>NUCLEOTIDE SEQUENCE [LARGE SCALE GENOMIC DNA]</scope>
    <source>
        <strain evidence="10">SpSt-289</strain>
    </source>
</reference>
<evidence type="ECO:0000313" key="10">
    <source>
        <dbReference type="EMBL" id="HDX30818.1"/>
    </source>
</evidence>
<keyword evidence="4 8" id="KW-0418">Kinase</keyword>
<name>A0A7C1FN34_9CHLR</name>
<dbReference type="PANTHER" id="PTHR21299">
    <property type="entry name" value="CYTIDYLATE KINASE/PANTOATE-BETA-ALANINE LIGASE"/>
    <property type="match status" value="1"/>
</dbReference>
<dbReference type="GO" id="GO:0005524">
    <property type="term" value="F:ATP binding"/>
    <property type="evidence" value="ECO:0007669"/>
    <property type="project" value="UniProtKB-UniRule"/>
</dbReference>
<comment type="similarity">
    <text evidence="1 8">Belongs to the cytidylate kinase family. Type 1 subfamily.</text>
</comment>